<evidence type="ECO:0000256" key="3">
    <source>
        <dbReference type="SAM" id="SignalP"/>
    </source>
</evidence>
<evidence type="ECO:0000259" key="4">
    <source>
        <dbReference type="Pfam" id="PF24981"/>
    </source>
</evidence>
<dbReference type="Proteomes" id="UP000439903">
    <property type="component" value="Unassembled WGS sequence"/>
</dbReference>
<dbReference type="EMBL" id="WTPW01000283">
    <property type="protein sequence ID" value="KAF0526947.1"/>
    <property type="molecule type" value="Genomic_DNA"/>
</dbReference>
<name>A0A8H4EP63_GIGMA</name>
<accession>A0A8H4EP63</accession>
<dbReference type="Pfam" id="PF24981">
    <property type="entry name" value="Beta-prop_ATRN-LZTR1"/>
    <property type="match status" value="1"/>
</dbReference>
<organism evidence="5 6">
    <name type="scientific">Gigaspora margarita</name>
    <dbReference type="NCBI Taxonomy" id="4874"/>
    <lineage>
        <taxon>Eukaryota</taxon>
        <taxon>Fungi</taxon>
        <taxon>Fungi incertae sedis</taxon>
        <taxon>Mucoromycota</taxon>
        <taxon>Glomeromycotina</taxon>
        <taxon>Glomeromycetes</taxon>
        <taxon>Diversisporales</taxon>
        <taxon>Gigasporaceae</taxon>
        <taxon>Gigaspora</taxon>
    </lineage>
</organism>
<proteinExistence type="predicted"/>
<dbReference type="AlphaFoldDB" id="A0A8H4EP63"/>
<feature type="chain" id="PRO_5034074829" evidence="3">
    <location>
        <begin position="20"/>
        <end position="389"/>
    </location>
</feature>
<dbReference type="SUPFAM" id="SSF117281">
    <property type="entry name" value="Kelch motif"/>
    <property type="match status" value="1"/>
</dbReference>
<dbReference type="PANTHER" id="PTHR46093">
    <property type="entry name" value="ACYL-COA-BINDING DOMAIN-CONTAINING PROTEIN 5"/>
    <property type="match status" value="1"/>
</dbReference>
<evidence type="ECO:0000256" key="1">
    <source>
        <dbReference type="ARBA" id="ARBA00022441"/>
    </source>
</evidence>
<keyword evidence="6" id="KW-1185">Reference proteome</keyword>
<dbReference type="PANTHER" id="PTHR46093:SF3">
    <property type="entry name" value="ACYL-COA-BINDING DOMAIN-CONTAINING PROTEIN 4"/>
    <property type="match status" value="1"/>
</dbReference>
<comment type="caution">
    <text evidence="5">The sequence shown here is derived from an EMBL/GenBank/DDBJ whole genome shotgun (WGS) entry which is preliminary data.</text>
</comment>
<keyword evidence="1" id="KW-0880">Kelch repeat</keyword>
<reference evidence="5 6" key="1">
    <citation type="journal article" date="2019" name="Environ. Microbiol.">
        <title>At the nexus of three kingdoms: the genome of the mycorrhizal fungus Gigaspora margarita provides insights into plant, endobacterial and fungal interactions.</title>
        <authorList>
            <person name="Venice F."/>
            <person name="Ghignone S."/>
            <person name="Salvioli di Fossalunga A."/>
            <person name="Amselem J."/>
            <person name="Novero M."/>
            <person name="Xianan X."/>
            <person name="Sedzielewska Toro K."/>
            <person name="Morin E."/>
            <person name="Lipzen A."/>
            <person name="Grigoriev I.V."/>
            <person name="Henrissat B."/>
            <person name="Martin F.M."/>
            <person name="Bonfante P."/>
        </authorList>
    </citation>
    <scope>NUCLEOTIDE SEQUENCE [LARGE SCALE GENOMIC DNA]</scope>
    <source>
        <strain evidence="5 6">BEG34</strain>
    </source>
</reference>
<dbReference type="OrthoDB" id="432528at2759"/>
<evidence type="ECO:0000256" key="2">
    <source>
        <dbReference type="ARBA" id="ARBA00022737"/>
    </source>
</evidence>
<feature type="domain" description="Attractin/MKLN-like beta-propeller" evidence="4">
    <location>
        <begin position="118"/>
        <end position="341"/>
    </location>
</feature>
<evidence type="ECO:0000313" key="6">
    <source>
        <dbReference type="Proteomes" id="UP000439903"/>
    </source>
</evidence>
<keyword evidence="2" id="KW-0677">Repeat</keyword>
<dbReference type="InterPro" id="IPR056737">
    <property type="entry name" value="Beta-prop_ATRN-MKLN-like"/>
</dbReference>
<protein>
    <submittedName>
        <fullName evidence="5">Galactose oxidase</fullName>
    </submittedName>
</protein>
<gene>
    <name evidence="5" type="ORF">F8M41_013883</name>
</gene>
<sequence>MKFIHNAIYFVLILRYVNLFVICDDSPSPREAQTASLVNNKLYFFGGRDINNNPTNEVWYLDLSSPFNVSMLPWHKDQGLPLAINYASSCVSPIDNSVFIIDVSRPFITNTSDAFYPSEIYEFDPNASYWKVPTITDYNSSFNTRYSVEAVIDNDGKFFIFGGSNSNGSNTTLIRYNEMHMLDTTTGTMKWTTLNISQNVPLPRIIYAAVLLPTDEIIYIGGVDMSLSDNLRLVDIKAVQLFNTKSFTWSTKQTTGAGIDSRFGFTAVLTRNGSIIIYGGEAMNYTSYKQVSPDLAVLNINTWEWSIPNISQKNAPPSSLVFHSATLYENYMIVSFGLILSISRLSELFYILDIRNYTWVTATTINNLGPLEPTPISTVLEFRVHLHLH</sequence>
<keyword evidence="3" id="KW-0732">Signal</keyword>
<dbReference type="InterPro" id="IPR015915">
    <property type="entry name" value="Kelch-typ_b-propeller"/>
</dbReference>
<feature type="signal peptide" evidence="3">
    <location>
        <begin position="1"/>
        <end position="19"/>
    </location>
</feature>
<dbReference type="Gene3D" id="2.120.10.80">
    <property type="entry name" value="Kelch-type beta propeller"/>
    <property type="match status" value="2"/>
</dbReference>
<evidence type="ECO:0000313" key="5">
    <source>
        <dbReference type="EMBL" id="KAF0526947.1"/>
    </source>
</evidence>